<organism evidence="2 3">
    <name type="scientific">Pleurodeles waltl</name>
    <name type="common">Iberian ribbed newt</name>
    <dbReference type="NCBI Taxonomy" id="8319"/>
    <lineage>
        <taxon>Eukaryota</taxon>
        <taxon>Metazoa</taxon>
        <taxon>Chordata</taxon>
        <taxon>Craniata</taxon>
        <taxon>Vertebrata</taxon>
        <taxon>Euteleostomi</taxon>
        <taxon>Amphibia</taxon>
        <taxon>Batrachia</taxon>
        <taxon>Caudata</taxon>
        <taxon>Salamandroidea</taxon>
        <taxon>Salamandridae</taxon>
        <taxon>Pleurodelinae</taxon>
        <taxon>Pleurodeles</taxon>
    </lineage>
</organism>
<accession>A0AAV7UFI6</accession>
<evidence type="ECO:0000313" key="3">
    <source>
        <dbReference type="Proteomes" id="UP001066276"/>
    </source>
</evidence>
<proteinExistence type="predicted"/>
<gene>
    <name evidence="2" type="ORF">NDU88_003874</name>
</gene>
<name>A0AAV7UFI6_PLEWA</name>
<evidence type="ECO:0000313" key="2">
    <source>
        <dbReference type="EMBL" id="KAJ1187095.1"/>
    </source>
</evidence>
<dbReference type="EMBL" id="JANPWB010000005">
    <property type="protein sequence ID" value="KAJ1187095.1"/>
    <property type="molecule type" value="Genomic_DNA"/>
</dbReference>
<keyword evidence="3" id="KW-1185">Reference proteome</keyword>
<dbReference type="AlphaFoldDB" id="A0AAV7UFI6"/>
<feature type="region of interest" description="Disordered" evidence="1">
    <location>
        <begin position="1"/>
        <end position="40"/>
    </location>
</feature>
<dbReference type="Proteomes" id="UP001066276">
    <property type="component" value="Chromosome 3_1"/>
</dbReference>
<reference evidence="2" key="1">
    <citation type="journal article" date="2022" name="bioRxiv">
        <title>Sequencing and chromosome-scale assembly of the giantPleurodeles waltlgenome.</title>
        <authorList>
            <person name="Brown T."/>
            <person name="Elewa A."/>
            <person name="Iarovenko S."/>
            <person name="Subramanian E."/>
            <person name="Araus A.J."/>
            <person name="Petzold A."/>
            <person name="Susuki M."/>
            <person name="Suzuki K.-i.T."/>
            <person name="Hayashi T."/>
            <person name="Toyoda A."/>
            <person name="Oliveira C."/>
            <person name="Osipova E."/>
            <person name="Leigh N.D."/>
            <person name="Simon A."/>
            <person name="Yun M.H."/>
        </authorList>
    </citation>
    <scope>NUCLEOTIDE SEQUENCE</scope>
    <source>
        <strain evidence="2">20211129_DDA</strain>
        <tissue evidence="2">Liver</tissue>
    </source>
</reference>
<sequence length="66" mass="6808">MLEERQASVQLPGACGGAPSRGREKRRRTVTRRDSGCGATAGTQVGVTVGACGPIQPLGPCGTQRR</sequence>
<protein>
    <submittedName>
        <fullName evidence="2">Uncharacterized protein</fullName>
    </submittedName>
</protein>
<comment type="caution">
    <text evidence="2">The sequence shown here is derived from an EMBL/GenBank/DDBJ whole genome shotgun (WGS) entry which is preliminary data.</text>
</comment>
<evidence type="ECO:0000256" key="1">
    <source>
        <dbReference type="SAM" id="MobiDB-lite"/>
    </source>
</evidence>